<keyword evidence="4" id="KW-1185">Reference proteome</keyword>
<dbReference type="AlphaFoldDB" id="A0A1S9GXD7"/>
<evidence type="ECO:0000313" key="2">
    <source>
        <dbReference type="EMBL" id="TCU26073.1"/>
    </source>
</evidence>
<dbReference type="EMBL" id="JACHXX010000003">
    <property type="protein sequence ID" value="MBB3162551.1"/>
    <property type="molecule type" value="Genomic_DNA"/>
</dbReference>
<reference evidence="1 4" key="2">
    <citation type="submission" date="2020-08" db="EMBL/GenBank/DDBJ databases">
        <title>Genomic Encyclopedia of Type Strains, Phase III (KMG-III): the genomes of soil and plant-associated and newly described type strains.</title>
        <authorList>
            <person name="Whitman W."/>
        </authorList>
    </citation>
    <scope>NUCLEOTIDE SEQUENCE [LARGE SCALE GENOMIC DNA]</scope>
    <source>
        <strain evidence="1 4">CECT 8280</strain>
    </source>
</reference>
<accession>A0A1S9GXD7</accession>
<protein>
    <submittedName>
        <fullName evidence="2">Uncharacterized protein</fullName>
    </submittedName>
</protein>
<organism evidence="2 3">
    <name type="scientific">Rhizobium laguerreae</name>
    <dbReference type="NCBI Taxonomy" id="1076926"/>
    <lineage>
        <taxon>Bacteria</taxon>
        <taxon>Pseudomonadati</taxon>
        <taxon>Pseudomonadota</taxon>
        <taxon>Alphaproteobacteria</taxon>
        <taxon>Hyphomicrobiales</taxon>
        <taxon>Rhizobiaceae</taxon>
        <taxon>Rhizobium/Agrobacterium group</taxon>
        <taxon>Rhizobium</taxon>
    </lineage>
</organism>
<sequence length="180" mass="19999">MLQSITCPNIGHDIVHHFGEGAAVWGQTITPSIAHLVQAQRELAIDYSRIRPGIVFETVSSVAMLPHVIDGSTFRAHVESTAFRRTVVRREAAVEAFIRCDAGAECTLKLWGRVASQRSDHLLAADDKDAATVPVIFTVAFWEISRAPDARMEQMIREASEKDRKIRELEEKAALSMCSQ</sequence>
<evidence type="ECO:0000313" key="1">
    <source>
        <dbReference type="EMBL" id="MBB3162551.1"/>
    </source>
</evidence>
<evidence type="ECO:0000313" key="4">
    <source>
        <dbReference type="Proteomes" id="UP000542811"/>
    </source>
</evidence>
<proteinExistence type="predicted"/>
<comment type="caution">
    <text evidence="2">The sequence shown here is derived from an EMBL/GenBank/DDBJ whole genome shotgun (WGS) entry which is preliminary data.</text>
</comment>
<name>A0A1S9GXD7_9HYPH</name>
<reference evidence="2 3" key="1">
    <citation type="submission" date="2019-03" db="EMBL/GenBank/DDBJ databases">
        <title>Genomic Encyclopedia of Type Strains, Phase IV (KMG-V): Genome sequencing to study the core and pangenomes of soil and plant-associated prokaryotes.</title>
        <authorList>
            <person name="Whitman W."/>
        </authorList>
    </citation>
    <scope>NUCLEOTIDE SEQUENCE [LARGE SCALE GENOMIC DNA]</scope>
    <source>
        <strain evidence="2 3">FB403</strain>
    </source>
</reference>
<dbReference type="Proteomes" id="UP000295021">
    <property type="component" value="Unassembled WGS sequence"/>
</dbReference>
<dbReference type="Proteomes" id="UP000542811">
    <property type="component" value="Unassembled WGS sequence"/>
</dbReference>
<dbReference type="EMBL" id="SMBI01000004">
    <property type="protein sequence ID" value="TCU26073.1"/>
    <property type="molecule type" value="Genomic_DNA"/>
</dbReference>
<gene>
    <name evidence="2" type="ORF">EV131_104220</name>
    <name evidence="1" type="ORF">FHS25_003014</name>
</gene>
<evidence type="ECO:0000313" key="3">
    <source>
        <dbReference type="Proteomes" id="UP000295021"/>
    </source>
</evidence>
<dbReference type="RefSeq" id="WP_077977303.1">
    <property type="nucleotide sequence ID" value="NZ_JAAXQS010000002.1"/>
</dbReference>